<dbReference type="InterPro" id="IPR011390">
    <property type="entry name" value="IGFBP_rP_mac25"/>
</dbReference>
<keyword evidence="3 5" id="KW-0732">Signal</keyword>
<evidence type="ECO:0000256" key="3">
    <source>
        <dbReference type="ARBA" id="ARBA00022729"/>
    </source>
</evidence>
<gene>
    <name evidence="7" type="primary">Vp302</name>
    <name evidence="7" type="ORF">G6Z76_0001924</name>
</gene>
<dbReference type="Pfam" id="PF00219">
    <property type="entry name" value="IGFBP"/>
    <property type="match status" value="1"/>
</dbReference>
<feature type="chain" id="PRO_5033041889" evidence="5">
    <location>
        <begin position="22"/>
        <end position="228"/>
    </location>
</feature>
<dbReference type="SUPFAM" id="SSF57184">
    <property type="entry name" value="Growth factor receptor domain"/>
    <property type="match status" value="1"/>
</dbReference>
<accession>A0A836G1K4</accession>
<reference evidence="7" key="1">
    <citation type="submission" date="2020-03" db="EMBL/GenBank/DDBJ databases">
        <title>Relaxed selection underlies rapid genomic changes in the transitions from sociality to social parasitism in ants.</title>
        <authorList>
            <person name="Bi X."/>
        </authorList>
    </citation>
    <scope>NUCLEOTIDE SEQUENCE</scope>
    <source>
        <strain evidence="7">BGI-DK2014a</strain>
        <tissue evidence="7">Whole body</tissue>
    </source>
</reference>
<evidence type="ECO:0000259" key="6">
    <source>
        <dbReference type="PROSITE" id="PS51323"/>
    </source>
</evidence>
<dbReference type="GO" id="GO:0001558">
    <property type="term" value="P:regulation of cell growth"/>
    <property type="evidence" value="ECO:0007669"/>
    <property type="project" value="InterPro"/>
</dbReference>
<protein>
    <submittedName>
        <fullName evidence="7">VP302 protein</fullName>
    </submittedName>
</protein>
<dbReference type="Proteomes" id="UP000669903">
    <property type="component" value="Unassembled WGS sequence"/>
</dbReference>
<evidence type="ECO:0000313" key="7">
    <source>
        <dbReference type="EMBL" id="KAG5329612.1"/>
    </source>
</evidence>
<dbReference type="PANTHER" id="PTHR14186">
    <property type="entry name" value="INSULIN-LIKE GROWTH FACTOR BINDING PROTEIN-RELATED"/>
    <property type="match status" value="1"/>
</dbReference>
<keyword evidence="4" id="KW-1015">Disulfide bond</keyword>
<feature type="non-terminal residue" evidence="7">
    <location>
        <position position="228"/>
    </location>
</feature>
<dbReference type="AlphaFoldDB" id="A0A836G1K4"/>
<dbReference type="GO" id="GO:0005576">
    <property type="term" value="C:extracellular region"/>
    <property type="evidence" value="ECO:0007669"/>
    <property type="project" value="UniProtKB-SubCell"/>
</dbReference>
<evidence type="ECO:0000256" key="1">
    <source>
        <dbReference type="ARBA" id="ARBA00004613"/>
    </source>
</evidence>
<evidence type="ECO:0000256" key="2">
    <source>
        <dbReference type="ARBA" id="ARBA00022525"/>
    </source>
</evidence>
<keyword evidence="2" id="KW-0964">Secreted</keyword>
<dbReference type="GO" id="GO:0005520">
    <property type="term" value="F:insulin-like growth factor binding"/>
    <property type="evidence" value="ECO:0007669"/>
    <property type="project" value="InterPro"/>
</dbReference>
<dbReference type="InterPro" id="IPR000867">
    <property type="entry name" value="IGFBP-like"/>
</dbReference>
<name>A0A836G1K4_9HYME</name>
<dbReference type="InterPro" id="IPR009030">
    <property type="entry name" value="Growth_fac_rcpt_cys_sf"/>
</dbReference>
<proteinExistence type="predicted"/>
<evidence type="ECO:0000256" key="5">
    <source>
        <dbReference type="SAM" id="SignalP"/>
    </source>
</evidence>
<dbReference type="EMBL" id="JAANIC010006124">
    <property type="protein sequence ID" value="KAG5329612.1"/>
    <property type="molecule type" value="Genomic_DNA"/>
</dbReference>
<keyword evidence="8" id="KW-1185">Reference proteome</keyword>
<comment type="subcellular location">
    <subcellularLocation>
        <location evidence="1">Secreted</location>
    </subcellularLocation>
</comment>
<dbReference type="PROSITE" id="PS51323">
    <property type="entry name" value="IGFBP_N_2"/>
    <property type="match status" value="1"/>
</dbReference>
<sequence>MRAPLLLLGGIVVLSLAVARALSCVCSPLECDVLTDEDCPGGLTWDPCRCCKVCARVEGEPCGGLFGFSGTCAVGLQCVIMNLLTRSREVDEGVCTKIPGRWRRHCPHGPMMSGAGCNLVGEGIADGNVAAAGKCVCGPSVPWCPGEPQPYMYMTRHECRLNLEAKIAYGRTHSFHMRAPYTVIYRGTTRYDPRVPLRQHDNARQSALMAKLISRSIRQMARVTPVYR</sequence>
<dbReference type="PANTHER" id="PTHR14186:SF20">
    <property type="entry name" value="CYSTEINE-RICH MOTOR NEURON 1 PROTEIN-LIKE"/>
    <property type="match status" value="1"/>
</dbReference>
<evidence type="ECO:0000256" key="4">
    <source>
        <dbReference type="ARBA" id="ARBA00023157"/>
    </source>
</evidence>
<organism evidence="7 8">
    <name type="scientific">Acromyrmex charruanus</name>
    <dbReference type="NCBI Taxonomy" id="2715315"/>
    <lineage>
        <taxon>Eukaryota</taxon>
        <taxon>Metazoa</taxon>
        <taxon>Ecdysozoa</taxon>
        <taxon>Arthropoda</taxon>
        <taxon>Hexapoda</taxon>
        <taxon>Insecta</taxon>
        <taxon>Pterygota</taxon>
        <taxon>Neoptera</taxon>
        <taxon>Endopterygota</taxon>
        <taxon>Hymenoptera</taxon>
        <taxon>Apocrita</taxon>
        <taxon>Aculeata</taxon>
        <taxon>Formicoidea</taxon>
        <taxon>Formicidae</taxon>
        <taxon>Myrmicinae</taxon>
        <taxon>Acromyrmex</taxon>
    </lineage>
</organism>
<feature type="domain" description="IGFBP N-terminal" evidence="6">
    <location>
        <begin position="20"/>
        <end position="98"/>
    </location>
</feature>
<comment type="caution">
    <text evidence="7">The sequence shown here is derived from an EMBL/GenBank/DDBJ whole genome shotgun (WGS) entry which is preliminary data.</text>
</comment>
<feature type="non-terminal residue" evidence="7">
    <location>
        <position position="1"/>
    </location>
</feature>
<evidence type="ECO:0000313" key="8">
    <source>
        <dbReference type="Proteomes" id="UP000669903"/>
    </source>
</evidence>
<dbReference type="GO" id="GO:0009966">
    <property type="term" value="P:regulation of signal transduction"/>
    <property type="evidence" value="ECO:0007669"/>
    <property type="project" value="TreeGrafter"/>
</dbReference>
<feature type="signal peptide" evidence="5">
    <location>
        <begin position="1"/>
        <end position="21"/>
    </location>
</feature>
<dbReference type="Gene3D" id="4.10.40.20">
    <property type="match status" value="1"/>
</dbReference>